<dbReference type="EMBL" id="AP035881">
    <property type="protein sequence ID" value="BFP45595.1"/>
    <property type="molecule type" value="Genomic_DNA"/>
</dbReference>
<feature type="signal peptide" evidence="1">
    <location>
        <begin position="1"/>
        <end position="28"/>
    </location>
</feature>
<accession>A0AB33K251</accession>
<organism evidence="2">
    <name type="scientific">Kitasatospora sp. CMC57</name>
    <dbReference type="NCBI Taxonomy" id="3231513"/>
    <lineage>
        <taxon>Bacteria</taxon>
        <taxon>Bacillati</taxon>
        <taxon>Actinomycetota</taxon>
        <taxon>Actinomycetes</taxon>
        <taxon>Kitasatosporales</taxon>
        <taxon>Streptomycetaceae</taxon>
        <taxon>Kitasatospora</taxon>
    </lineage>
</organism>
<evidence type="ECO:0008006" key="3">
    <source>
        <dbReference type="Google" id="ProtNLM"/>
    </source>
</evidence>
<reference evidence="2" key="1">
    <citation type="submission" date="2024-07" db="EMBL/GenBank/DDBJ databases">
        <title>Complete genome sequences of cellulolytic bacteria, Kitasatospora sp. CMC57 and Streptomyces sp. CMC78, isolated from Japanese agricultural soil.</title>
        <authorList>
            <person name="Hashimoto T."/>
            <person name="Ito M."/>
            <person name="Iwamoto M."/>
            <person name="Fukahori D."/>
            <person name="Shoda T."/>
            <person name="Sakoda M."/>
            <person name="Morohoshi T."/>
            <person name="Mitsuboshi M."/>
            <person name="Nishizawa T."/>
        </authorList>
    </citation>
    <scope>NUCLEOTIDE SEQUENCE</scope>
    <source>
        <strain evidence="2">CMC57</strain>
    </source>
</reference>
<evidence type="ECO:0000313" key="2">
    <source>
        <dbReference type="EMBL" id="BFP45595.1"/>
    </source>
</evidence>
<dbReference type="AlphaFoldDB" id="A0AB33K251"/>
<feature type="chain" id="PRO_5044235282" description="Transmembrane protein" evidence="1">
    <location>
        <begin position="29"/>
        <end position="311"/>
    </location>
</feature>
<gene>
    <name evidence="2" type="ORF">KCMC57_19630</name>
</gene>
<dbReference type="InterPro" id="IPR017853">
    <property type="entry name" value="GH"/>
</dbReference>
<evidence type="ECO:0000256" key="1">
    <source>
        <dbReference type="SAM" id="SignalP"/>
    </source>
</evidence>
<dbReference type="SUPFAM" id="SSF51445">
    <property type="entry name" value="(Trans)glycosidases"/>
    <property type="match status" value="1"/>
</dbReference>
<protein>
    <recommendedName>
        <fullName evidence="3">Transmembrane protein</fullName>
    </recommendedName>
</protein>
<dbReference type="Gene3D" id="3.20.20.80">
    <property type="entry name" value="Glycosidases"/>
    <property type="match status" value="1"/>
</dbReference>
<proteinExistence type="predicted"/>
<sequence length="311" mass="33840">MAMRTARTESVLAAAWLLVCALAGCSSSAPQPSPPAVPATRPLPDVLNGVTLDDVSELPGLMASLRALPQRPTERIVFDADTEPSHYTAAVDALHPISYLMGLPMDSTEVADASLTEYHDRTAALLAKFGGKIDIWEIGNEVNGGWLGPAPTVTEKVADAYQQVVAAGGRTALTLYYNPNCSGDPAHQMLPWTRANVPQEIRNGLDYVLVSYYEDDCNGYRPPLDEWNAVFTELTALFPHARVGFGENGTDEHAPLDAKLEQLTHYYTLPVSAPRYLGGHFWWYYAEDMLPYPPANALWTALSDALTPPPA</sequence>
<dbReference type="PROSITE" id="PS51257">
    <property type="entry name" value="PROKAR_LIPOPROTEIN"/>
    <property type="match status" value="1"/>
</dbReference>
<keyword evidence="1" id="KW-0732">Signal</keyword>
<name>A0AB33K251_9ACTN</name>